<protein>
    <submittedName>
        <fullName evidence="1">Uncharacterized protein</fullName>
    </submittedName>
</protein>
<dbReference type="SMR" id="A0A836H8F8"/>
<proteinExistence type="predicted"/>
<dbReference type="GeneID" id="92513744"/>
<dbReference type="OrthoDB" id="241739at2759"/>
<keyword evidence="2" id="KW-1185">Reference proteome</keyword>
<dbReference type="Proteomes" id="UP000673552">
    <property type="component" value="Unassembled WGS sequence"/>
</dbReference>
<evidence type="ECO:0000313" key="2">
    <source>
        <dbReference type="Proteomes" id="UP000673552"/>
    </source>
</evidence>
<reference evidence="2" key="1">
    <citation type="journal article" date="2021" name="Microbiol. Resour. Announc.">
        <title>LGAAP: Leishmaniinae Genome Assembly and Annotation Pipeline.</title>
        <authorList>
            <person name="Almutairi H."/>
            <person name="Urbaniak M.D."/>
            <person name="Bates M.D."/>
            <person name="Jariyapan N."/>
            <person name="Kwakye-Nuako G."/>
            <person name="Thomaz-Soccol V."/>
            <person name="Al-Salem W.S."/>
            <person name="Dillon R.J."/>
            <person name="Bates P.A."/>
            <person name="Gatherer D."/>
        </authorList>
    </citation>
    <scope>NUCLEOTIDE SEQUENCE [LARGE SCALE GENOMIC DNA]</scope>
</reference>
<name>A0A836H8F8_9TRYP</name>
<accession>A0A836H8F8</accession>
<reference evidence="2" key="2">
    <citation type="journal article" date="2021" name="Sci. Data">
        <title>Chromosome-scale genome sequencing, assembly and annotation of six genomes from subfamily Leishmaniinae.</title>
        <authorList>
            <person name="Almutairi H."/>
            <person name="Urbaniak M.D."/>
            <person name="Bates M.D."/>
            <person name="Jariyapan N."/>
            <person name="Kwakye-Nuako G."/>
            <person name="Thomaz Soccol V."/>
            <person name="Al-Salem W.S."/>
            <person name="Dillon R.J."/>
            <person name="Bates P.A."/>
            <person name="Gatherer D."/>
        </authorList>
    </citation>
    <scope>NUCLEOTIDE SEQUENCE [LARGE SCALE GENOMIC DNA]</scope>
</reference>
<organism evidence="1 2">
    <name type="scientific">Leishmania martiniquensis</name>
    <dbReference type="NCBI Taxonomy" id="1580590"/>
    <lineage>
        <taxon>Eukaryota</taxon>
        <taxon>Discoba</taxon>
        <taxon>Euglenozoa</taxon>
        <taxon>Kinetoplastea</taxon>
        <taxon>Metakinetoplastina</taxon>
        <taxon>Trypanosomatida</taxon>
        <taxon>Trypanosomatidae</taxon>
        <taxon>Leishmaniinae</taxon>
        <taxon>Leishmania</taxon>
    </lineage>
</organism>
<comment type="caution">
    <text evidence="1">The sequence shown here is derived from an EMBL/GenBank/DDBJ whole genome shotgun (WGS) entry which is preliminary data.</text>
</comment>
<evidence type="ECO:0000313" key="1">
    <source>
        <dbReference type="EMBL" id="KAG5472300.1"/>
    </source>
</evidence>
<dbReference type="AlphaFoldDB" id="A0A836H8F8"/>
<sequence length="123" mass="14311">MNAPEWTKNEQTIEAAKNYLREGGAVDFFEMIARCVLQQHPENVVEFALEIVNDILCGIEIPPEVDFEPKKVEDDQYMREKCLSSFLDDWVLALLRERPCSDLERMQFHKRYLEGLRSGSSEA</sequence>
<gene>
    <name evidence="1" type="ORF">LSCM1_03699</name>
</gene>
<dbReference type="RefSeq" id="XP_067176600.1">
    <property type="nucleotide sequence ID" value="XM_067321232.1"/>
</dbReference>
<dbReference type="EMBL" id="JAFEUZ010000030">
    <property type="protein sequence ID" value="KAG5472300.1"/>
    <property type="molecule type" value="Genomic_DNA"/>
</dbReference>
<dbReference type="KEGG" id="lmat:92513744"/>